<proteinExistence type="predicted"/>
<reference evidence="4 5" key="1">
    <citation type="submission" date="2024-04" db="EMBL/GenBank/DDBJ databases">
        <title>Defined microbial consortia suppress multidrug-resistant proinflammatory Enterobacteriaceae via ecological control.</title>
        <authorList>
            <person name="Furuichi M."/>
            <person name="Kawaguchi T."/>
            <person name="Pust M."/>
            <person name="Yasuma K."/>
            <person name="Plichta D."/>
            <person name="Hasegawa N."/>
            <person name="Ohya T."/>
            <person name="Bhattarai S."/>
            <person name="Sasajima S."/>
            <person name="Aoto Y."/>
            <person name="Tuganbaev T."/>
            <person name="Yaginuma M."/>
            <person name="Ueda M."/>
            <person name="Okahashi N."/>
            <person name="Amafuji K."/>
            <person name="Kiridooshi Y."/>
            <person name="Sugita K."/>
            <person name="Strazar M."/>
            <person name="Skelly A."/>
            <person name="Suda W."/>
            <person name="Hattori M."/>
            <person name="Nakamoto N."/>
            <person name="Caballero S."/>
            <person name="Norman J."/>
            <person name="Olle B."/>
            <person name="Tanoue T."/>
            <person name="Arita M."/>
            <person name="Bucci V."/>
            <person name="Atarashi K."/>
            <person name="Xavier R."/>
            <person name="Honda K."/>
        </authorList>
    </citation>
    <scope>NUCLEOTIDE SEQUENCE [LARGE SCALE GENOMIC DNA]</scope>
    <source>
        <strain evidence="5">k34-0107-D12</strain>
    </source>
</reference>
<keyword evidence="5" id="KW-1185">Reference proteome</keyword>
<dbReference type="EMBL" id="BAABZQ010000001">
    <property type="protein sequence ID" value="GAA6500696.1"/>
    <property type="molecule type" value="Genomic_DNA"/>
</dbReference>
<evidence type="ECO:0000313" key="5">
    <source>
        <dbReference type="Proteomes" id="UP001600941"/>
    </source>
</evidence>
<keyword evidence="2" id="KW-0472">Membrane</keyword>
<evidence type="ECO:0000313" key="4">
    <source>
        <dbReference type="EMBL" id="GAA6500696.1"/>
    </source>
</evidence>
<keyword evidence="2" id="KW-0812">Transmembrane</keyword>
<feature type="region of interest" description="Disordered" evidence="1">
    <location>
        <begin position="67"/>
        <end position="86"/>
    </location>
</feature>
<dbReference type="SUPFAM" id="SSF52266">
    <property type="entry name" value="SGNH hydrolase"/>
    <property type="match status" value="1"/>
</dbReference>
<feature type="domain" description="SGNH hydrolase-type esterase" evidence="3">
    <location>
        <begin position="128"/>
        <end position="244"/>
    </location>
</feature>
<accession>A0ABQ0BVY1</accession>
<evidence type="ECO:0000259" key="3">
    <source>
        <dbReference type="Pfam" id="PF13472"/>
    </source>
</evidence>
<name>A0ABQ0BVY1_9FIRM</name>
<evidence type="ECO:0000256" key="2">
    <source>
        <dbReference type="SAM" id="Phobius"/>
    </source>
</evidence>
<feature type="transmembrane region" description="Helical" evidence="2">
    <location>
        <begin position="16"/>
        <end position="35"/>
    </location>
</feature>
<dbReference type="Proteomes" id="UP001600941">
    <property type="component" value="Unassembled WGS sequence"/>
</dbReference>
<dbReference type="Gene3D" id="3.40.50.1110">
    <property type="entry name" value="SGNH hydrolase"/>
    <property type="match status" value="1"/>
</dbReference>
<organism evidence="4 5">
    <name type="scientific">Blautia parvula</name>
    <dbReference type="NCBI Taxonomy" id="2877527"/>
    <lineage>
        <taxon>Bacteria</taxon>
        <taxon>Bacillati</taxon>
        <taxon>Bacillota</taxon>
        <taxon>Clostridia</taxon>
        <taxon>Lachnospirales</taxon>
        <taxon>Lachnospiraceae</taxon>
        <taxon>Blautia</taxon>
    </lineage>
</organism>
<evidence type="ECO:0000256" key="1">
    <source>
        <dbReference type="SAM" id="MobiDB-lite"/>
    </source>
</evidence>
<dbReference type="InterPro" id="IPR036514">
    <property type="entry name" value="SGNH_hydro_sf"/>
</dbReference>
<dbReference type="Pfam" id="PF13472">
    <property type="entry name" value="Lipase_GDSL_2"/>
    <property type="match status" value="1"/>
</dbReference>
<protein>
    <recommendedName>
        <fullName evidence="3">SGNH hydrolase-type esterase domain-containing protein</fullName>
    </recommendedName>
</protein>
<sequence>MKGKMEKIKAYISKTRFWVLVAVVLMVIIAVVVIFKKAENAEETPYEKNRKTVAALEKADISHTENALKDLESRDGSEGSQGEERDTVELKRAFQNAVILGDSFSESIVEYGFLDTDVVLYKRGLSVSQADDLVDSAISLRPSAVFFVFGTNDMEICEGDSKKFIEAYRRQIGRLKEGLPDAAVYINSILPATKEAVKETPSYAYCEAFNEALQAMCEEDGYTFVDCTFLIEGKDGIYEPDGIHVIKSYYPAWLSYLADTAGL</sequence>
<gene>
    <name evidence="4" type="ORF">K340107D12_35120</name>
</gene>
<comment type="caution">
    <text evidence="4">The sequence shown here is derived from an EMBL/GenBank/DDBJ whole genome shotgun (WGS) entry which is preliminary data.</text>
</comment>
<dbReference type="InterPro" id="IPR013830">
    <property type="entry name" value="SGNH_hydro"/>
</dbReference>
<keyword evidence="2" id="KW-1133">Transmembrane helix</keyword>